<dbReference type="Gene3D" id="3.40.50.80">
    <property type="entry name" value="Nucleotide-binding domain of ferredoxin-NADP reductase (FNR) module"/>
    <property type="match status" value="1"/>
</dbReference>
<dbReference type="GO" id="GO:0016491">
    <property type="term" value="F:oxidoreductase activity"/>
    <property type="evidence" value="ECO:0007669"/>
    <property type="project" value="InterPro"/>
</dbReference>
<dbReference type="EMBL" id="VFMN01000001">
    <property type="protein sequence ID" value="TQJ10086.1"/>
    <property type="molecule type" value="Genomic_DNA"/>
</dbReference>
<feature type="domain" description="FAD-binding FR-type" evidence="1">
    <location>
        <begin position="31"/>
        <end position="163"/>
    </location>
</feature>
<dbReference type="PANTHER" id="PTHR30157:SF0">
    <property type="entry name" value="NADPH-DEPENDENT FERRIC-CHELATE REDUCTASE"/>
    <property type="match status" value="1"/>
</dbReference>
<gene>
    <name evidence="2" type="ORF">FB458_3205</name>
</gene>
<dbReference type="PROSITE" id="PS51384">
    <property type="entry name" value="FAD_FR"/>
    <property type="match status" value="1"/>
</dbReference>
<dbReference type="Proteomes" id="UP000317893">
    <property type="component" value="Unassembled WGS sequence"/>
</dbReference>
<organism evidence="2 3">
    <name type="scientific">Lapillicoccus jejuensis</name>
    <dbReference type="NCBI Taxonomy" id="402171"/>
    <lineage>
        <taxon>Bacteria</taxon>
        <taxon>Bacillati</taxon>
        <taxon>Actinomycetota</taxon>
        <taxon>Actinomycetes</taxon>
        <taxon>Micrococcales</taxon>
        <taxon>Intrasporangiaceae</taxon>
        <taxon>Lapillicoccus</taxon>
    </lineage>
</organism>
<keyword evidence="3" id="KW-1185">Reference proteome</keyword>
<proteinExistence type="predicted"/>
<dbReference type="CDD" id="cd06193">
    <property type="entry name" value="siderophore_interacting"/>
    <property type="match status" value="1"/>
</dbReference>
<protein>
    <submittedName>
        <fullName evidence="2">NADPH-dependent ferric siderophore reductase</fullName>
    </submittedName>
</protein>
<dbReference type="Pfam" id="PF04954">
    <property type="entry name" value="SIP"/>
    <property type="match status" value="1"/>
</dbReference>
<evidence type="ECO:0000313" key="3">
    <source>
        <dbReference type="Proteomes" id="UP000317893"/>
    </source>
</evidence>
<dbReference type="InterPro" id="IPR007037">
    <property type="entry name" value="SIP_rossman_dom"/>
</dbReference>
<dbReference type="InterPro" id="IPR017938">
    <property type="entry name" value="Riboflavin_synthase-like_b-brl"/>
</dbReference>
<dbReference type="Pfam" id="PF08021">
    <property type="entry name" value="FAD_binding_9"/>
    <property type="match status" value="1"/>
</dbReference>
<comment type="caution">
    <text evidence="2">The sequence shown here is derived from an EMBL/GenBank/DDBJ whole genome shotgun (WGS) entry which is preliminary data.</text>
</comment>
<evidence type="ECO:0000313" key="2">
    <source>
        <dbReference type="EMBL" id="TQJ10086.1"/>
    </source>
</evidence>
<accession>A0A542E483</accession>
<dbReference type="InterPro" id="IPR017927">
    <property type="entry name" value="FAD-bd_FR_type"/>
</dbReference>
<dbReference type="InterPro" id="IPR039374">
    <property type="entry name" value="SIP_fam"/>
</dbReference>
<reference evidence="2 3" key="1">
    <citation type="submission" date="2019-06" db="EMBL/GenBank/DDBJ databases">
        <title>Sequencing the genomes of 1000 actinobacteria strains.</title>
        <authorList>
            <person name="Klenk H.-P."/>
        </authorList>
    </citation>
    <scope>NUCLEOTIDE SEQUENCE [LARGE SCALE GENOMIC DNA]</scope>
    <source>
        <strain evidence="2 3">DSM 18607</strain>
    </source>
</reference>
<dbReference type="InterPro" id="IPR039261">
    <property type="entry name" value="FNR_nucleotide-bd"/>
</dbReference>
<dbReference type="SUPFAM" id="SSF63380">
    <property type="entry name" value="Riboflavin synthase domain-like"/>
    <property type="match status" value="1"/>
</dbReference>
<dbReference type="Gene3D" id="2.40.30.10">
    <property type="entry name" value="Translation factors"/>
    <property type="match status" value="1"/>
</dbReference>
<sequence>MATPAGAHRVDLRLGEAYLSGVTIAPVRTAYSVFRARVAAVHDLTPSLRRVALEGDGDGALDDLGDPGLDTRIKLVFADGPVADVLAEAGEQWYAAWLALPDAARPALRTYTTRRVRETAGGRVLEVDLVRHPDPGPAGAWAEAAAPGDRVLVCAPVRGVPPRHLGAAFAPPADTGSVLLVGDETALPAVSRTLEDLADDPVGLGAVAVHVLLEVPTAADRLPLRVPEGARVTWLPRDGAPYGGPLLAALGDWTPVGCATSTARAGLYAWVAGEAAVVRAARRHLVREAGVARERVTFMGYWRLGGPL</sequence>
<name>A0A542E483_9MICO</name>
<evidence type="ECO:0000259" key="1">
    <source>
        <dbReference type="PROSITE" id="PS51384"/>
    </source>
</evidence>
<dbReference type="AlphaFoldDB" id="A0A542E483"/>
<dbReference type="PANTHER" id="PTHR30157">
    <property type="entry name" value="FERRIC REDUCTASE, NADPH-DEPENDENT"/>
    <property type="match status" value="1"/>
</dbReference>
<dbReference type="InterPro" id="IPR013113">
    <property type="entry name" value="SIP_FAD-bd"/>
</dbReference>